<reference evidence="1 2" key="1">
    <citation type="submission" date="2016-10" db="EMBL/GenBank/DDBJ databases">
        <authorList>
            <person name="de Groot N.N."/>
        </authorList>
    </citation>
    <scope>NUCLEOTIDE SEQUENCE [LARGE SCALE GENOMIC DNA]</scope>
    <source>
        <strain evidence="1 2">DSM 25186</strain>
    </source>
</reference>
<dbReference type="STRING" id="1075417.SAMN05421823_102758"/>
<organism evidence="1 2">
    <name type="scientific">Catalinimonas alkaloidigena</name>
    <dbReference type="NCBI Taxonomy" id="1075417"/>
    <lineage>
        <taxon>Bacteria</taxon>
        <taxon>Pseudomonadati</taxon>
        <taxon>Bacteroidota</taxon>
        <taxon>Cytophagia</taxon>
        <taxon>Cytophagales</taxon>
        <taxon>Catalimonadaceae</taxon>
        <taxon>Catalinimonas</taxon>
    </lineage>
</organism>
<name>A0A1G9BZR6_9BACT</name>
<dbReference type="AlphaFoldDB" id="A0A1G9BZR6"/>
<evidence type="ECO:0008006" key="3">
    <source>
        <dbReference type="Google" id="ProtNLM"/>
    </source>
</evidence>
<sequence length="44" mass="4903">MKGKLLMLAVFVVGLSSCGVRTCATYSKNTKKEVKEVKVDRERV</sequence>
<dbReference type="Proteomes" id="UP000198510">
    <property type="component" value="Unassembled WGS sequence"/>
</dbReference>
<proteinExistence type="predicted"/>
<evidence type="ECO:0000313" key="2">
    <source>
        <dbReference type="Proteomes" id="UP000198510"/>
    </source>
</evidence>
<accession>A0A1G9BZR6</accession>
<evidence type="ECO:0000313" key="1">
    <source>
        <dbReference type="EMBL" id="SDK44932.1"/>
    </source>
</evidence>
<keyword evidence="2" id="KW-1185">Reference proteome</keyword>
<dbReference type="EMBL" id="FNFO01000002">
    <property type="protein sequence ID" value="SDK44932.1"/>
    <property type="molecule type" value="Genomic_DNA"/>
</dbReference>
<dbReference type="PROSITE" id="PS51257">
    <property type="entry name" value="PROKAR_LIPOPROTEIN"/>
    <property type="match status" value="1"/>
</dbReference>
<gene>
    <name evidence="1" type="ORF">SAMN05421823_102758</name>
</gene>
<protein>
    <recommendedName>
        <fullName evidence="3">Lipoprotein</fullName>
    </recommendedName>
</protein>